<dbReference type="NCBIfam" id="TIGR01525">
    <property type="entry name" value="ATPase-IB_hvy"/>
    <property type="match status" value="1"/>
</dbReference>
<keyword evidence="4 12" id="KW-0479">Metal-binding</keyword>
<dbReference type="InterPro" id="IPR006121">
    <property type="entry name" value="HMA_dom"/>
</dbReference>
<dbReference type="RefSeq" id="WP_394409363.1">
    <property type="nucleotide sequence ID" value="NZ_JBIGIC010000004.1"/>
</dbReference>
<dbReference type="InterPro" id="IPR018303">
    <property type="entry name" value="ATPase_P-typ_P_site"/>
</dbReference>
<dbReference type="PROSITE" id="PS00154">
    <property type="entry name" value="ATPASE_E1_E2"/>
    <property type="match status" value="1"/>
</dbReference>
<dbReference type="InterPro" id="IPR051014">
    <property type="entry name" value="Cation_Transport_ATPase_IB"/>
</dbReference>
<reference evidence="15 16" key="1">
    <citation type="submission" date="2024-08" db="EMBL/GenBank/DDBJ databases">
        <authorList>
            <person name="Lu H."/>
        </authorList>
    </citation>
    <scope>NUCLEOTIDE SEQUENCE [LARGE SCALE GENOMIC DNA]</scope>
    <source>
        <strain evidence="15 16">BYS78W</strain>
    </source>
</reference>
<keyword evidence="6 12" id="KW-0067">ATP-binding</keyword>
<evidence type="ECO:0000256" key="9">
    <source>
        <dbReference type="ARBA" id="ARBA00023136"/>
    </source>
</evidence>
<keyword evidence="7" id="KW-1278">Translocase</keyword>
<comment type="caution">
    <text evidence="15">The sequence shown here is derived from an EMBL/GenBank/DDBJ whole genome shotgun (WGS) entry which is preliminary data.</text>
</comment>
<dbReference type="PRINTS" id="PR00941">
    <property type="entry name" value="CDATPASE"/>
</dbReference>
<accession>A0ABW7HB59</accession>
<dbReference type="SUPFAM" id="SSF55008">
    <property type="entry name" value="HMA, heavy metal-associated domain"/>
    <property type="match status" value="1"/>
</dbReference>
<keyword evidence="8 12" id="KW-1133">Transmembrane helix</keyword>
<dbReference type="InterPro" id="IPR059000">
    <property type="entry name" value="ATPase_P-type_domA"/>
</dbReference>
<dbReference type="InterPro" id="IPR023214">
    <property type="entry name" value="HAD_sf"/>
</dbReference>
<name>A0ABW7HB59_9BURK</name>
<evidence type="ECO:0000256" key="2">
    <source>
        <dbReference type="ARBA" id="ARBA00006024"/>
    </source>
</evidence>
<dbReference type="Pfam" id="PF00122">
    <property type="entry name" value="E1-E2_ATPase"/>
    <property type="match status" value="1"/>
</dbReference>
<feature type="transmembrane region" description="Helical" evidence="12">
    <location>
        <begin position="409"/>
        <end position="435"/>
    </location>
</feature>
<dbReference type="Gene3D" id="2.70.150.10">
    <property type="entry name" value="Calcium-transporting ATPase, cytoplasmic transduction domain A"/>
    <property type="match status" value="1"/>
</dbReference>
<dbReference type="InterPro" id="IPR036412">
    <property type="entry name" value="HAD-like_sf"/>
</dbReference>
<evidence type="ECO:0000259" key="14">
    <source>
        <dbReference type="Pfam" id="PF00122"/>
    </source>
</evidence>
<evidence type="ECO:0000313" key="15">
    <source>
        <dbReference type="EMBL" id="MFG6487133.1"/>
    </source>
</evidence>
<dbReference type="SUPFAM" id="SSF56784">
    <property type="entry name" value="HAD-like"/>
    <property type="match status" value="1"/>
</dbReference>
<protein>
    <recommendedName>
        <fullName evidence="10">P-type Zn(2+) transporter</fullName>
        <ecNumber evidence="10">7.2.2.12</ecNumber>
    </recommendedName>
</protein>
<dbReference type="InterPro" id="IPR001757">
    <property type="entry name" value="P_typ_ATPase"/>
</dbReference>
<feature type="domain" description="P-type ATPase A" evidence="14">
    <location>
        <begin position="257"/>
        <end position="358"/>
    </location>
</feature>
<feature type="transmembrane region" description="Helical" evidence="12">
    <location>
        <begin position="374"/>
        <end position="397"/>
    </location>
</feature>
<evidence type="ECO:0000256" key="13">
    <source>
        <dbReference type="SAM" id="MobiDB-lite"/>
    </source>
</evidence>
<dbReference type="EC" id="7.2.2.12" evidence="10"/>
<dbReference type="PRINTS" id="PR00119">
    <property type="entry name" value="CATATPASE"/>
</dbReference>
<dbReference type="PANTHER" id="PTHR48085">
    <property type="entry name" value="CADMIUM/ZINC-TRANSPORTING ATPASE HMA2-RELATED"/>
    <property type="match status" value="1"/>
</dbReference>
<feature type="transmembrane region" description="Helical" evidence="12">
    <location>
        <begin position="172"/>
        <end position="192"/>
    </location>
</feature>
<dbReference type="InterPro" id="IPR044492">
    <property type="entry name" value="P_typ_ATPase_HD_dom"/>
</dbReference>
<dbReference type="Proteomes" id="UP001606134">
    <property type="component" value="Unassembled WGS sequence"/>
</dbReference>
<dbReference type="InterPro" id="IPR008250">
    <property type="entry name" value="ATPase_P-typ_transduc_dom_A_sf"/>
</dbReference>
<evidence type="ECO:0000256" key="11">
    <source>
        <dbReference type="ARBA" id="ARBA00047308"/>
    </source>
</evidence>
<sequence>MSSHDHAHTGHAHGHSHHDSHDDHDHHGHGHDHGHGHSHAAACCHGSACATAAAPLATPAPAGALLLRIPAMDCPTEEGQIRRALESFGDVRGLHFDLPARALTVDAPAASWDTVTAAINRLGFKTETLSAPPAAADTAKAQRAELIKLSAALVVAIGAELLHFFAPDSTTWHVAGMAVAAVAIALSGLMVFRKGLASLVRGQLNINALMSVAVIGAFAIGQWPEAAMVMALYSLAELIEARSVARARNAITGLLALSPEQAEVRQPDGSWARMEAKAVVVGATVRVKPGERFALDGTVTAGQGAVDQSPVTGESIPVDKAPGDAVFAGTINQSGSLEFEVTKPASDTVLAGIIHAVEAAQGQRAPTQRFVDRFAAVYTPAVFVLALAVAIGTPLLLGWPWLTGVYKALVLLVIACPCALVISTPVTIVSGLAAAARRGILIKGGVHLEQARKLTVLALDKTGTLTEGRPRLVAQRVLAEGVDEARVLGIARSLAARSDHPVSKAVASGLVGDTLPVEGFGAELGRGVHGHVEGLNVVLGNHRWIHDRGQCSPELEALMQEHEAQGRTVSLLADERQVLALFAVADTTKASSREAIAALKALGVHPVMLTGDNPSTAQAIASQVGIADVRANLLPQDKQQAVTALGAQGAVGMVGDGVNDSPSLAAAAVGFSMGAAGTDTAKEAADVLIMNDDLRKVPETIRLSQRTYAVLWQNIVLALGIKAVFFVLAVFGSATMWMAVFADIGASLLVVFNGLRLLRSSGR</sequence>
<keyword evidence="3 12" id="KW-0812">Transmembrane</keyword>
<dbReference type="CDD" id="cd00371">
    <property type="entry name" value="HMA"/>
    <property type="match status" value="1"/>
</dbReference>
<dbReference type="NCBIfam" id="TIGR01494">
    <property type="entry name" value="ATPase_P-type"/>
    <property type="match status" value="1"/>
</dbReference>
<comment type="catalytic activity">
    <reaction evidence="11">
        <text>Zn(2+)(in) + ATP + H2O = Zn(2+)(out) + ADP + phosphate + H(+)</text>
        <dbReference type="Rhea" id="RHEA:20621"/>
        <dbReference type="ChEBI" id="CHEBI:15377"/>
        <dbReference type="ChEBI" id="CHEBI:15378"/>
        <dbReference type="ChEBI" id="CHEBI:29105"/>
        <dbReference type="ChEBI" id="CHEBI:30616"/>
        <dbReference type="ChEBI" id="CHEBI:43474"/>
        <dbReference type="ChEBI" id="CHEBI:456216"/>
        <dbReference type="EC" id="7.2.2.12"/>
    </reaction>
</comment>
<dbReference type="SFLD" id="SFLDG00002">
    <property type="entry name" value="C1.7:_P-type_atpase_like"/>
    <property type="match status" value="1"/>
</dbReference>
<dbReference type="PANTHER" id="PTHR48085:SF5">
    <property type="entry name" value="CADMIUM_ZINC-TRANSPORTING ATPASE HMA4-RELATED"/>
    <property type="match status" value="1"/>
</dbReference>
<dbReference type="InterPro" id="IPR023298">
    <property type="entry name" value="ATPase_P-typ_TM_dom_sf"/>
</dbReference>
<evidence type="ECO:0000256" key="12">
    <source>
        <dbReference type="RuleBase" id="RU362081"/>
    </source>
</evidence>
<dbReference type="Gene3D" id="3.40.50.1000">
    <property type="entry name" value="HAD superfamily/HAD-like"/>
    <property type="match status" value="1"/>
</dbReference>
<dbReference type="SFLD" id="SFLDS00003">
    <property type="entry name" value="Haloacid_Dehalogenase"/>
    <property type="match status" value="1"/>
</dbReference>
<organism evidence="15 16">
    <name type="scientific">Pelomonas candidula</name>
    <dbReference type="NCBI Taxonomy" id="3299025"/>
    <lineage>
        <taxon>Bacteria</taxon>
        <taxon>Pseudomonadati</taxon>
        <taxon>Pseudomonadota</taxon>
        <taxon>Betaproteobacteria</taxon>
        <taxon>Burkholderiales</taxon>
        <taxon>Sphaerotilaceae</taxon>
        <taxon>Roseateles</taxon>
    </lineage>
</organism>
<dbReference type="InterPro" id="IPR036163">
    <property type="entry name" value="HMA_dom_sf"/>
</dbReference>
<dbReference type="EMBL" id="JBIGIC010000004">
    <property type="protein sequence ID" value="MFG6487133.1"/>
    <property type="molecule type" value="Genomic_DNA"/>
</dbReference>
<evidence type="ECO:0000256" key="7">
    <source>
        <dbReference type="ARBA" id="ARBA00022967"/>
    </source>
</evidence>
<dbReference type="SUPFAM" id="SSF81653">
    <property type="entry name" value="Calcium ATPase, transduction domain A"/>
    <property type="match status" value="1"/>
</dbReference>
<keyword evidence="16" id="KW-1185">Reference proteome</keyword>
<feature type="transmembrane region" description="Helical" evidence="12">
    <location>
        <begin position="737"/>
        <end position="758"/>
    </location>
</feature>
<feature type="region of interest" description="Disordered" evidence="13">
    <location>
        <begin position="1"/>
        <end position="39"/>
    </location>
</feature>
<dbReference type="InterPro" id="IPR027256">
    <property type="entry name" value="P-typ_ATPase_IB"/>
</dbReference>
<evidence type="ECO:0000256" key="1">
    <source>
        <dbReference type="ARBA" id="ARBA00004141"/>
    </source>
</evidence>
<keyword evidence="5 12" id="KW-0547">Nucleotide-binding</keyword>
<gene>
    <name evidence="15" type="ORF">ACG04R_10670</name>
</gene>
<dbReference type="Pfam" id="PF00702">
    <property type="entry name" value="Hydrolase"/>
    <property type="match status" value="1"/>
</dbReference>
<keyword evidence="9 12" id="KW-0472">Membrane</keyword>
<comment type="similarity">
    <text evidence="2 12">Belongs to the cation transport ATPase (P-type) (TC 3.A.3) family. Type IB subfamily.</text>
</comment>
<feature type="transmembrane region" description="Helical" evidence="12">
    <location>
        <begin position="710"/>
        <end position="731"/>
    </location>
</feature>
<proteinExistence type="inferred from homology"/>
<dbReference type="InterPro" id="IPR023299">
    <property type="entry name" value="ATPase_P-typ_cyto_dom_N"/>
</dbReference>
<evidence type="ECO:0000256" key="3">
    <source>
        <dbReference type="ARBA" id="ARBA00022692"/>
    </source>
</evidence>
<comment type="subcellular location">
    <subcellularLocation>
        <location evidence="12">Cell membrane</location>
    </subcellularLocation>
    <subcellularLocation>
        <location evidence="1">Membrane</location>
        <topology evidence="1">Multi-pass membrane protein</topology>
    </subcellularLocation>
</comment>
<evidence type="ECO:0000256" key="6">
    <source>
        <dbReference type="ARBA" id="ARBA00022840"/>
    </source>
</evidence>
<evidence type="ECO:0000256" key="5">
    <source>
        <dbReference type="ARBA" id="ARBA00022741"/>
    </source>
</evidence>
<dbReference type="NCBIfam" id="TIGR01511">
    <property type="entry name" value="ATPase-IB1_Cu"/>
    <property type="match status" value="1"/>
</dbReference>
<evidence type="ECO:0000256" key="4">
    <source>
        <dbReference type="ARBA" id="ARBA00022723"/>
    </source>
</evidence>
<dbReference type="Gene3D" id="3.40.1110.10">
    <property type="entry name" value="Calcium-transporting ATPase, cytoplasmic domain N"/>
    <property type="match status" value="1"/>
</dbReference>
<evidence type="ECO:0000256" key="8">
    <source>
        <dbReference type="ARBA" id="ARBA00022989"/>
    </source>
</evidence>
<dbReference type="SUPFAM" id="SSF81665">
    <property type="entry name" value="Calcium ATPase, transmembrane domain M"/>
    <property type="match status" value="1"/>
</dbReference>
<feature type="transmembrane region" description="Helical" evidence="12">
    <location>
        <begin position="146"/>
        <end position="166"/>
    </location>
</feature>
<dbReference type="SFLD" id="SFLDF00027">
    <property type="entry name" value="p-type_atpase"/>
    <property type="match status" value="1"/>
</dbReference>
<feature type="compositionally biased region" description="Basic and acidic residues" evidence="13">
    <location>
        <begin position="17"/>
        <end position="35"/>
    </location>
</feature>
<evidence type="ECO:0000313" key="16">
    <source>
        <dbReference type="Proteomes" id="UP001606134"/>
    </source>
</evidence>
<keyword evidence="12" id="KW-1003">Cell membrane</keyword>
<evidence type="ECO:0000256" key="10">
    <source>
        <dbReference type="ARBA" id="ARBA00039097"/>
    </source>
</evidence>